<dbReference type="Gene3D" id="3.30.559.30">
    <property type="entry name" value="Nonribosomal peptide synthetase, condensation domain"/>
    <property type="match status" value="2"/>
</dbReference>
<name>A0AB39NZB0_9ACTN</name>
<dbReference type="InterPro" id="IPR020802">
    <property type="entry name" value="TesA-like"/>
</dbReference>
<dbReference type="GO" id="GO:0043041">
    <property type="term" value="P:amino acid activation for nonribosomal peptide biosynthetic process"/>
    <property type="evidence" value="ECO:0007669"/>
    <property type="project" value="TreeGrafter"/>
</dbReference>
<feature type="compositionally biased region" description="Acidic residues" evidence="4">
    <location>
        <begin position="1552"/>
        <end position="1567"/>
    </location>
</feature>
<dbReference type="InterPro" id="IPR029058">
    <property type="entry name" value="AB_hydrolase_fold"/>
</dbReference>
<dbReference type="Pfam" id="PF00501">
    <property type="entry name" value="AMP-binding"/>
    <property type="match status" value="2"/>
</dbReference>
<dbReference type="InterPro" id="IPR020845">
    <property type="entry name" value="AMP-binding_CS"/>
</dbReference>
<reference evidence="6" key="1">
    <citation type="submission" date="2024-07" db="EMBL/GenBank/DDBJ databases">
        <authorList>
            <person name="Yu S.T."/>
        </authorList>
    </citation>
    <scope>NUCLEOTIDE SEQUENCE</scope>
    <source>
        <strain evidence="6">R21</strain>
    </source>
</reference>
<dbReference type="InterPro" id="IPR045851">
    <property type="entry name" value="AMP-bd_C_sf"/>
</dbReference>
<dbReference type="PROSITE" id="PS00455">
    <property type="entry name" value="AMP_BINDING"/>
    <property type="match status" value="2"/>
</dbReference>
<dbReference type="GO" id="GO:0008610">
    <property type="term" value="P:lipid biosynthetic process"/>
    <property type="evidence" value="ECO:0007669"/>
    <property type="project" value="UniProtKB-ARBA"/>
</dbReference>
<dbReference type="GO" id="GO:0031177">
    <property type="term" value="F:phosphopantetheine binding"/>
    <property type="evidence" value="ECO:0007669"/>
    <property type="project" value="InterPro"/>
</dbReference>
<dbReference type="Gene3D" id="2.30.38.10">
    <property type="entry name" value="Luciferase, Domain 3"/>
    <property type="match status" value="1"/>
</dbReference>
<dbReference type="FunFam" id="3.40.50.980:FF:000002">
    <property type="entry name" value="Enterobactin synthetase component F"/>
    <property type="match status" value="1"/>
</dbReference>
<dbReference type="Pfam" id="PF00668">
    <property type="entry name" value="Condensation"/>
    <property type="match status" value="2"/>
</dbReference>
<feature type="region of interest" description="Disordered" evidence="4">
    <location>
        <begin position="1103"/>
        <end position="1129"/>
    </location>
</feature>
<dbReference type="InterPro" id="IPR001031">
    <property type="entry name" value="Thioesterase"/>
</dbReference>
<dbReference type="SMART" id="SM00824">
    <property type="entry name" value="PKS_TE"/>
    <property type="match status" value="1"/>
</dbReference>
<dbReference type="Gene3D" id="3.40.50.12780">
    <property type="entry name" value="N-terminal domain of ligase-like"/>
    <property type="match status" value="1"/>
</dbReference>
<dbReference type="Gene3D" id="3.30.300.30">
    <property type="match status" value="2"/>
</dbReference>
<protein>
    <submittedName>
        <fullName evidence="6">Amino acid adenylation domain-containing protein</fullName>
    </submittedName>
</protein>
<feature type="domain" description="Carrier" evidence="5">
    <location>
        <begin position="981"/>
        <end position="1054"/>
    </location>
</feature>
<sequence>MTERFPLTAHQRDIWTVCGSAEQSPQFTITAHERLRGPVDLDVLAGSLERVTRRHDALRARFGEAGGVPYQWTDPQLAPAEVWDLSGQADPAAACAGLVDAALTVPMRLGADRLFYAALLRQDAQHVHIVLRAHHIVADGYALDLLLTQVLADYARHAADGRSSDAPGSPDTQGDPEEPGAPSYRAFVEEDLAYRGGAEHRLDQDYFRERLGGAVPALFARRPAPPATAARRVLLTLEPGEVAGIRAMGSSVFSYVAAALGTYLARLHGTDETVLGVAFLNRRTPQHAATVGHFATTLPLRVPAPPDRTLGAAAAQVAADVRELRRHERLAPGDVPRPAASATGGGRRLFDATISYLNLPELPDVAGLVQERTGHQRRHDQDALAILVVHHRGTGGVRIELDCAPDVFDDDLPPARVAEHLRALLVHGLADPARPAARIPLLDAAGRAAALDAARGPSTPLPHGATVHGLFEQQARRSPEQVAVRDAAGAMTYAALEAYAARVADALGRAGVAAQERVAVLLERGVALPAALLGVLRAGAAYVPVDPDYPAERIAYLLRDSGAVAVLAEESTAHLVPPQAPAAVIRVDTLPLSDGPSPGRVTAPGDVPGGHLAYVIYTSGSTGGPKGVMVEHRSVVNRLLWMQRRYPLGPSDVILQKTPASFDVSVWELFWWAASGAAVAMLPPRAHRDPREILRAVAAHQVTVVHFVPAMLGPFLDMLEDEPAAVSRAASLRYVFCSGEALTPDLVNRFTALFAALERPPRLVNLYGPTEATVDVTYYDCPDDPAHRVRHVPIGRPVDNTQLYVLGPGDEPQPAGVPGELCIGGIQVARGYLGRPELSRERFTADPFTPGGRLYRTGDLARRTAGGLFEYLGRIDDQVKIRGHRVEPGEVQAALTAIAGVRAAAVVARTTAEQGTHLVAYLTGEREIAPALLRAELARTLPGPLIPAAWRWVEALPLTPNGKLDRAALPAPERAAAPSRPPRAGAESVLAAVWSQVLGTGAGVHDDFYALGGDSLLALRVRAEAERRGLRFEIRDLMQHPTVAALAEHAVPAGDRGEGESGAAAPAPFALAAPADRHRLDVDGAQDAFPLSRLQLGMVYHSLRSADPDPDPDPDPDTEAGAGDGRPDLGPYRDVFHYSLRMPWDPQRLRACYDRLTARHPALRSVISLAGYSEPLQIVRPPAPGALECRDLRGAGEAAADAELARHITERRRHRYDFEAGPLHLLRVHARPGRIDLVLSFHHAVLDGGSVAALLSELLQDYLHGLGADIPAVSATALPSPALYVAAELAALTSPEARGYWETRLRGAVPLQLPRFATAQQPGAAGRFTHLATLPDELQERLRDFTRARGLPVKSTLFAAHSLTLRLLSGQGDVTTGLVVHGRSEQPGADRTAGLFLNTLPLRVDAAARSLGEHVQEVFRQERESFGHRHYPLSRIQEDFGGPLIDTAFNYVHLHVLDTVLRLPELDMLSVQTWEESGIGLLVSAIVHPVDGRLRLSLDCDGRAYTPGQAALIADTYVRILQRILTHPDESADLAFLAPRSATAPGRGPAEATDDTNTDTDDTDDTGDGAAVPLDLARAVHARAEAAPDAIALAFEEQRWTYRRLDRAADLIARRLLADGATPGARIGIAMDRGPHYVAAVLGVARAGLASVPLDTGYPPARIAAMLETVRPFTVIAPQHHAGLLGDAPLLAAESLHLPGDDPDTAPAAPFEPPVIDPDSTCYVLFTSGSTGHPKAVTMPHRALAGLIRWQNRIPSGAVTGPTLQFSALGFDVHLQEIFATLCAGTTLQLVGEQQRLDFPALLRLLDQERVERVFLPYVALQQLAETSAALGLVPRALRVIISAGEQLRVTDEIRRLCAALPADGVLLENQYGPTETHIVTGFTMTGDPARYPALPPIGTAVDASEVTVRDRALRPLPAGATGEIYAAGACLADGYEHQPGLTAERFVLLPARPGHPDGVRAYRTGDLGYTLPGGEVVCLGRTDTQVKIRGFRIEPAEVELALTATPAARAAGISEAAVVARGQGPASFLAAFLVAGPHAVDLDAVRRDLRAQLPGHMVPSHLQCVSALPHTPSGKRDDAALRRLPLTRRAAAAAPLDPLERRLAGIAAELLQLPTVGAHDDLFELGATSLTAVRLVIRIEQSLGTAVPLSALITAPTVAALAALLREGDGNPPAAAGPLIPLRASGTRRPVFLAHPTGGNVLCYLPLARALPPDQPLYGFQAAGIAPGTQPLRTVEEIARSYVAAMRTVQPHGPYTIGGWSFGGHIAFEMAAQLRAAGDQVADVLLIDSDALDQSATRPQVDALSLMTWFFWELLWLDAGGDVPTAAFRELRDEGDAFASVRELAVRTGMLGADDADTSLRRVFEMFRANWDALLGWRPAPTDQDLVLIRARGSLPDVLKPVHDLAGSLYGDPANGWGALTTGRVRVLDVSGDHMQIVQDPHVRSVAAILAESTGHPATPSAQPTGRY</sequence>
<feature type="domain" description="Carrier" evidence="5">
    <location>
        <begin position="2095"/>
        <end position="2170"/>
    </location>
</feature>
<dbReference type="InterPro" id="IPR006162">
    <property type="entry name" value="Ppantetheine_attach_site"/>
</dbReference>
<keyword evidence="3" id="KW-0597">Phosphoprotein</keyword>
<dbReference type="SUPFAM" id="SSF56801">
    <property type="entry name" value="Acetyl-CoA synthetase-like"/>
    <property type="match status" value="2"/>
</dbReference>
<evidence type="ECO:0000259" key="5">
    <source>
        <dbReference type="PROSITE" id="PS50075"/>
    </source>
</evidence>
<dbReference type="InterPro" id="IPR010071">
    <property type="entry name" value="AA_adenyl_dom"/>
</dbReference>
<dbReference type="GO" id="GO:0017000">
    <property type="term" value="P:antibiotic biosynthetic process"/>
    <property type="evidence" value="ECO:0007669"/>
    <property type="project" value="UniProtKB-ARBA"/>
</dbReference>
<dbReference type="PANTHER" id="PTHR45527">
    <property type="entry name" value="NONRIBOSOMAL PEPTIDE SYNTHETASE"/>
    <property type="match status" value="1"/>
</dbReference>
<dbReference type="SUPFAM" id="SSF52777">
    <property type="entry name" value="CoA-dependent acyltransferases"/>
    <property type="match status" value="4"/>
</dbReference>
<comment type="cofactor">
    <cofactor evidence="1">
        <name>pantetheine 4'-phosphate</name>
        <dbReference type="ChEBI" id="CHEBI:47942"/>
    </cofactor>
</comment>
<dbReference type="InterPro" id="IPR000873">
    <property type="entry name" value="AMP-dep_synth/lig_dom"/>
</dbReference>
<dbReference type="InterPro" id="IPR009081">
    <property type="entry name" value="PP-bd_ACP"/>
</dbReference>
<dbReference type="RefSeq" id="WP_369229116.1">
    <property type="nucleotide sequence ID" value="NZ_CP163435.1"/>
</dbReference>
<evidence type="ECO:0000256" key="2">
    <source>
        <dbReference type="ARBA" id="ARBA00022450"/>
    </source>
</evidence>
<dbReference type="SMART" id="SM00823">
    <property type="entry name" value="PKS_PP"/>
    <property type="match status" value="2"/>
</dbReference>
<dbReference type="FunFam" id="3.40.50.12780:FF:000012">
    <property type="entry name" value="Non-ribosomal peptide synthetase"/>
    <property type="match status" value="1"/>
</dbReference>
<dbReference type="InterPro" id="IPR023213">
    <property type="entry name" value="CAT-like_dom_sf"/>
</dbReference>
<dbReference type="InterPro" id="IPR001242">
    <property type="entry name" value="Condensation_dom"/>
</dbReference>
<feature type="region of interest" description="Disordered" evidence="4">
    <location>
        <begin position="160"/>
        <end position="182"/>
    </location>
</feature>
<dbReference type="Gene3D" id="1.10.1200.10">
    <property type="entry name" value="ACP-like"/>
    <property type="match status" value="2"/>
</dbReference>
<dbReference type="EMBL" id="CP163435">
    <property type="protein sequence ID" value="XDQ23414.1"/>
    <property type="molecule type" value="Genomic_DNA"/>
</dbReference>
<feature type="region of interest" description="Disordered" evidence="4">
    <location>
        <begin position="1541"/>
        <end position="1570"/>
    </location>
</feature>
<dbReference type="GO" id="GO:0003824">
    <property type="term" value="F:catalytic activity"/>
    <property type="evidence" value="ECO:0007669"/>
    <property type="project" value="InterPro"/>
</dbReference>
<dbReference type="Pfam" id="PF13193">
    <property type="entry name" value="AMP-binding_C"/>
    <property type="match status" value="2"/>
</dbReference>
<accession>A0AB39NZB0</accession>
<dbReference type="Gene3D" id="3.40.50.1820">
    <property type="entry name" value="alpha/beta hydrolase"/>
    <property type="match status" value="1"/>
</dbReference>
<dbReference type="Pfam" id="PF00975">
    <property type="entry name" value="Thioesterase"/>
    <property type="match status" value="1"/>
</dbReference>
<dbReference type="SUPFAM" id="SSF53474">
    <property type="entry name" value="alpha/beta-Hydrolases"/>
    <property type="match status" value="1"/>
</dbReference>
<dbReference type="GO" id="GO:0005829">
    <property type="term" value="C:cytosol"/>
    <property type="evidence" value="ECO:0007669"/>
    <property type="project" value="TreeGrafter"/>
</dbReference>
<dbReference type="PROSITE" id="PS00012">
    <property type="entry name" value="PHOSPHOPANTETHEINE"/>
    <property type="match status" value="1"/>
</dbReference>
<evidence type="ECO:0000256" key="1">
    <source>
        <dbReference type="ARBA" id="ARBA00001957"/>
    </source>
</evidence>
<dbReference type="InterPro" id="IPR025110">
    <property type="entry name" value="AMP-bd_C"/>
</dbReference>
<dbReference type="GO" id="GO:0044550">
    <property type="term" value="P:secondary metabolite biosynthetic process"/>
    <property type="evidence" value="ECO:0007669"/>
    <property type="project" value="TreeGrafter"/>
</dbReference>
<organism evidence="6">
    <name type="scientific">Streptomyces sp. R21</name>
    <dbReference type="NCBI Taxonomy" id="3238627"/>
    <lineage>
        <taxon>Bacteria</taxon>
        <taxon>Bacillati</taxon>
        <taxon>Actinomycetota</taxon>
        <taxon>Actinomycetes</taxon>
        <taxon>Kitasatosporales</taxon>
        <taxon>Streptomycetaceae</taxon>
        <taxon>Streptomyces</taxon>
    </lineage>
</organism>
<evidence type="ECO:0000313" key="6">
    <source>
        <dbReference type="EMBL" id="XDQ23414.1"/>
    </source>
</evidence>
<evidence type="ECO:0000256" key="3">
    <source>
        <dbReference type="ARBA" id="ARBA00022553"/>
    </source>
</evidence>
<dbReference type="NCBIfam" id="TIGR01733">
    <property type="entry name" value="AA-adenyl-dom"/>
    <property type="match status" value="2"/>
</dbReference>
<dbReference type="InterPro" id="IPR042099">
    <property type="entry name" value="ANL_N_sf"/>
</dbReference>
<keyword evidence="2" id="KW-0596">Phosphopantetheine</keyword>
<dbReference type="Gene3D" id="3.30.559.10">
    <property type="entry name" value="Chloramphenicol acetyltransferase-like domain"/>
    <property type="match status" value="2"/>
</dbReference>
<proteinExistence type="predicted"/>
<dbReference type="Gene3D" id="3.40.50.980">
    <property type="match status" value="2"/>
</dbReference>
<gene>
    <name evidence="6" type="ORF">AB5J56_01205</name>
</gene>
<dbReference type="PANTHER" id="PTHR45527:SF14">
    <property type="entry name" value="PLIPASTATIN SYNTHASE SUBUNIT B"/>
    <property type="match status" value="1"/>
</dbReference>
<dbReference type="FunFam" id="3.40.50.980:FF:000001">
    <property type="entry name" value="Non-ribosomal peptide synthetase"/>
    <property type="match status" value="1"/>
</dbReference>
<dbReference type="Pfam" id="PF00550">
    <property type="entry name" value="PP-binding"/>
    <property type="match status" value="2"/>
</dbReference>
<dbReference type="InterPro" id="IPR020806">
    <property type="entry name" value="PKS_PP-bd"/>
</dbReference>
<feature type="compositionally biased region" description="Acidic residues" evidence="4">
    <location>
        <begin position="1108"/>
        <end position="1118"/>
    </location>
</feature>
<dbReference type="InterPro" id="IPR036736">
    <property type="entry name" value="ACP-like_sf"/>
</dbReference>
<dbReference type="SUPFAM" id="SSF47336">
    <property type="entry name" value="ACP-like"/>
    <property type="match status" value="2"/>
</dbReference>
<dbReference type="CDD" id="cd17646">
    <property type="entry name" value="A_NRPS_AB3403-like"/>
    <property type="match status" value="1"/>
</dbReference>
<dbReference type="PROSITE" id="PS50075">
    <property type="entry name" value="CARRIER"/>
    <property type="match status" value="2"/>
</dbReference>
<evidence type="ECO:0000256" key="4">
    <source>
        <dbReference type="SAM" id="MobiDB-lite"/>
    </source>
</evidence>